<feature type="region of interest" description="Disordered" evidence="1">
    <location>
        <begin position="286"/>
        <end position="308"/>
    </location>
</feature>
<organism evidence="2">
    <name type="scientific">uncultured Desulfobacterium sp</name>
    <dbReference type="NCBI Taxonomy" id="201089"/>
    <lineage>
        <taxon>Bacteria</taxon>
        <taxon>Pseudomonadati</taxon>
        <taxon>Thermodesulfobacteriota</taxon>
        <taxon>Desulfobacteria</taxon>
        <taxon>Desulfobacterales</taxon>
        <taxon>Desulfobacteriaceae</taxon>
        <taxon>Desulfobacterium</taxon>
        <taxon>environmental samples</taxon>
    </lineage>
</organism>
<dbReference type="GO" id="GO:0043571">
    <property type="term" value="P:maintenance of CRISPR repeat elements"/>
    <property type="evidence" value="ECO:0007669"/>
    <property type="project" value="InterPro"/>
</dbReference>
<dbReference type="EMBL" id="OJIN01000101">
    <property type="protein sequence ID" value="SPD73547.1"/>
    <property type="molecule type" value="Genomic_DNA"/>
</dbReference>
<feature type="compositionally biased region" description="Basic and acidic residues" evidence="1">
    <location>
        <begin position="286"/>
        <end position="301"/>
    </location>
</feature>
<evidence type="ECO:0000256" key="1">
    <source>
        <dbReference type="SAM" id="MobiDB-lite"/>
    </source>
</evidence>
<proteinExistence type="predicted"/>
<reference evidence="2" key="1">
    <citation type="submission" date="2018-01" db="EMBL/GenBank/DDBJ databases">
        <authorList>
            <person name="Regsiter A."/>
            <person name="William W."/>
        </authorList>
    </citation>
    <scope>NUCLEOTIDE SEQUENCE</scope>
    <source>
        <strain evidence="2">TRIP AH-1</strain>
    </source>
</reference>
<accession>A0A445MVL1</accession>
<feature type="region of interest" description="Disordered" evidence="1">
    <location>
        <begin position="21"/>
        <end position="43"/>
    </location>
</feature>
<sequence>MSNTQCTDIPRATGLIIVEVRNSNPNGDPERDGAPRRRRGDIGEISPVSVKRKMRDLVGNKKGPIWLYLQGKFGLDETRFDILEERDKHAKPLKEIIIKDAASPVEEKRFVKMFWDGRVFGNTFLEEATGNPDDLLEGTDGKAKKGKSRKAEEALALKNNVKTGVIHFGLGLSVAPVTVRTDFTLTNKGGVEEGKTAGMAPGAFKFVEHGIYAIPFFVNPTQASKTGCTKQDIDVALELIPYVYSHNRSLVRTQVEVLHAWYAEHKNQKGSFNDFDLIDALMPRKNNEHEKNKPSFERSEYDIPNPNEKPDILKKFEGKISNQIRDLMDLMRQ</sequence>
<protein>
    <recommendedName>
        <fullName evidence="3">CRISPR-associated protein</fullName>
    </recommendedName>
</protein>
<evidence type="ECO:0000313" key="2">
    <source>
        <dbReference type="EMBL" id="SPD73547.1"/>
    </source>
</evidence>
<gene>
    <name evidence="2" type="ORF">PITCH_A190123</name>
</gene>
<dbReference type="AlphaFoldDB" id="A0A445MVL1"/>
<dbReference type="Pfam" id="PF05107">
    <property type="entry name" value="Cas_Cas7"/>
    <property type="match status" value="1"/>
</dbReference>
<name>A0A445MVL1_9BACT</name>
<evidence type="ECO:0008006" key="3">
    <source>
        <dbReference type="Google" id="ProtNLM"/>
    </source>
</evidence>
<dbReference type="InterPro" id="IPR006482">
    <property type="entry name" value="Cas7_Csh2/Csh2"/>
</dbReference>